<dbReference type="SUPFAM" id="SSF56672">
    <property type="entry name" value="DNA/RNA polymerases"/>
    <property type="match status" value="1"/>
</dbReference>
<sequence length="219" mass="24739">MYRPISLTDPIARVMERIVCSDIRTLLHCRFNLHQHGFINRRSCQSSLISTVSRYKALIKAHKTLDIVYFDFAKAFDKVDHHLLLGKLSSFGVPSLYTQWFSDFLSFRTFSVKVNDYTDNTKIPIPSGVPQGTVSGPLLFIIFINDLLNGLNDLIDFTAFADDVKVFSPSPLIVQSAIDFIADWALNNKLPLAHSKTSLLHLGPFNPRYNYNIAGTKIS</sequence>
<dbReference type="InterPro" id="IPR000477">
    <property type="entry name" value="RT_dom"/>
</dbReference>
<dbReference type="Proteomes" id="UP000005237">
    <property type="component" value="Unassembled WGS sequence"/>
</dbReference>
<dbReference type="CDD" id="cd01650">
    <property type="entry name" value="RT_nLTR_like"/>
    <property type="match status" value="1"/>
</dbReference>
<protein>
    <submittedName>
        <fullName evidence="2">Reverse transcriptase domain-containing protein</fullName>
    </submittedName>
</protein>
<evidence type="ECO:0000313" key="2">
    <source>
        <dbReference type="EnsemblMetazoa" id="CJA24651.1"/>
    </source>
</evidence>
<name>A0A8R1IES8_CAEJA</name>
<organism evidence="2 3">
    <name type="scientific">Caenorhabditis japonica</name>
    <dbReference type="NCBI Taxonomy" id="281687"/>
    <lineage>
        <taxon>Eukaryota</taxon>
        <taxon>Metazoa</taxon>
        <taxon>Ecdysozoa</taxon>
        <taxon>Nematoda</taxon>
        <taxon>Chromadorea</taxon>
        <taxon>Rhabditida</taxon>
        <taxon>Rhabditina</taxon>
        <taxon>Rhabditomorpha</taxon>
        <taxon>Rhabditoidea</taxon>
        <taxon>Rhabditidae</taxon>
        <taxon>Peloderinae</taxon>
        <taxon>Caenorhabditis</taxon>
    </lineage>
</organism>
<dbReference type="EnsemblMetazoa" id="CJA24651.1">
    <property type="protein sequence ID" value="CJA24651.1"/>
    <property type="gene ID" value="WBGene00180223"/>
</dbReference>
<dbReference type="PROSITE" id="PS50878">
    <property type="entry name" value="RT_POL"/>
    <property type="match status" value="1"/>
</dbReference>
<dbReference type="PANTHER" id="PTHR33332">
    <property type="entry name" value="REVERSE TRANSCRIPTASE DOMAIN-CONTAINING PROTEIN"/>
    <property type="match status" value="1"/>
</dbReference>
<feature type="domain" description="Reverse transcriptase" evidence="1">
    <location>
        <begin position="1"/>
        <end position="218"/>
    </location>
</feature>
<keyword evidence="3" id="KW-1185">Reference proteome</keyword>
<dbReference type="InterPro" id="IPR043502">
    <property type="entry name" value="DNA/RNA_pol_sf"/>
</dbReference>
<dbReference type="AlphaFoldDB" id="A0A8R1IES8"/>
<accession>A0A8R1IES8</accession>
<reference evidence="2" key="2">
    <citation type="submission" date="2022-06" db="UniProtKB">
        <authorList>
            <consortium name="EnsemblMetazoa"/>
        </authorList>
    </citation>
    <scope>IDENTIFICATION</scope>
    <source>
        <strain evidence="2">DF5081</strain>
    </source>
</reference>
<dbReference type="Pfam" id="PF00078">
    <property type="entry name" value="RVT_1"/>
    <property type="match status" value="1"/>
</dbReference>
<dbReference type="PRINTS" id="PR01345">
    <property type="entry name" value="CERVTRCPTASE"/>
</dbReference>
<evidence type="ECO:0000313" key="3">
    <source>
        <dbReference type="Proteomes" id="UP000005237"/>
    </source>
</evidence>
<proteinExistence type="predicted"/>
<evidence type="ECO:0000259" key="1">
    <source>
        <dbReference type="PROSITE" id="PS50878"/>
    </source>
</evidence>
<reference evidence="3" key="1">
    <citation type="submission" date="2010-08" db="EMBL/GenBank/DDBJ databases">
        <authorList>
            <consortium name="Caenorhabditis japonica Sequencing Consortium"/>
            <person name="Wilson R.K."/>
        </authorList>
    </citation>
    <scope>NUCLEOTIDE SEQUENCE [LARGE SCALE GENOMIC DNA]</scope>
    <source>
        <strain evidence="3">DF5081</strain>
    </source>
</reference>